<evidence type="ECO:0000313" key="9">
    <source>
        <dbReference type="EMBL" id="MCU6737582.1"/>
    </source>
</evidence>
<evidence type="ECO:0000259" key="8">
    <source>
        <dbReference type="Pfam" id="PF17210"/>
    </source>
</evidence>
<reference evidence="9 10" key="1">
    <citation type="journal article" date="2021" name="ISME Commun">
        <title>Automated analysis of genomic sequences facilitates high-throughput and comprehensive description of bacteria.</title>
        <authorList>
            <person name="Hitch T.C.A."/>
        </authorList>
    </citation>
    <scope>NUCLEOTIDE SEQUENCE [LARGE SCALE GENOMIC DNA]</scope>
    <source>
        <strain evidence="9 10">H4_15</strain>
    </source>
</reference>
<evidence type="ECO:0000259" key="7">
    <source>
        <dbReference type="Pfam" id="PF05738"/>
    </source>
</evidence>
<evidence type="ECO:0000256" key="6">
    <source>
        <dbReference type="SAM" id="SignalP"/>
    </source>
</evidence>
<feature type="domain" description="CNA-B" evidence="7">
    <location>
        <begin position="1311"/>
        <end position="1395"/>
    </location>
</feature>
<dbReference type="InterPro" id="IPR008454">
    <property type="entry name" value="Collagen-bd_Cna-like_B-typ_dom"/>
</dbReference>
<feature type="chain" id="PRO_5045524595" evidence="6">
    <location>
        <begin position="32"/>
        <end position="1812"/>
    </location>
</feature>
<dbReference type="RefSeq" id="WP_147579721.1">
    <property type="nucleotide sequence ID" value="NZ_JAOQJR010000002.1"/>
</dbReference>
<feature type="domain" description="CNA-B" evidence="7">
    <location>
        <begin position="1404"/>
        <end position="1486"/>
    </location>
</feature>
<evidence type="ECO:0000313" key="10">
    <source>
        <dbReference type="Proteomes" id="UP001208364"/>
    </source>
</evidence>
<feature type="domain" description="CNA-B" evidence="7">
    <location>
        <begin position="1681"/>
        <end position="1762"/>
    </location>
</feature>
<feature type="transmembrane region" description="Helical" evidence="5">
    <location>
        <begin position="1790"/>
        <end position="1807"/>
    </location>
</feature>
<dbReference type="Pfam" id="PF17210">
    <property type="entry name" value="SdrD_B"/>
    <property type="match status" value="1"/>
</dbReference>
<organism evidence="9 10">
    <name type="scientific">[Clostridium] ammoniilyticum</name>
    <dbReference type="NCBI Taxonomy" id="2981784"/>
    <lineage>
        <taxon>Bacteria</taxon>
        <taxon>Bacillati</taxon>
        <taxon>Bacillota</taxon>
        <taxon>Erysipelotrichia</taxon>
        <taxon>Erysipelotrichales</taxon>
        <taxon>Coprobacillaceae</taxon>
        <taxon>Faecalibacillus</taxon>
    </lineage>
</organism>
<proteinExistence type="predicted"/>
<feature type="region of interest" description="Disordered" evidence="4">
    <location>
        <begin position="1256"/>
        <end position="1276"/>
    </location>
</feature>
<keyword evidence="5" id="KW-1133">Transmembrane helix</keyword>
<evidence type="ECO:0000256" key="3">
    <source>
        <dbReference type="ARBA" id="ARBA00022729"/>
    </source>
</evidence>
<feature type="domain" description="CNA-B" evidence="7">
    <location>
        <begin position="1494"/>
        <end position="1576"/>
    </location>
</feature>
<evidence type="ECO:0000256" key="1">
    <source>
        <dbReference type="ARBA" id="ARBA00004613"/>
    </source>
</evidence>
<keyword evidence="2" id="KW-0964">Secreted</keyword>
<dbReference type="SUPFAM" id="SSF49478">
    <property type="entry name" value="Cna protein B-type domain"/>
    <property type="match status" value="5"/>
</dbReference>
<evidence type="ECO:0000256" key="5">
    <source>
        <dbReference type="SAM" id="Phobius"/>
    </source>
</evidence>
<keyword evidence="3 6" id="KW-0732">Signal</keyword>
<protein>
    <submittedName>
        <fullName evidence="9">Cna B-type domain-containing protein</fullName>
    </submittedName>
</protein>
<accession>A0ABT2SRX5</accession>
<dbReference type="CDD" id="cd00222">
    <property type="entry name" value="CollagenBindB"/>
    <property type="match status" value="5"/>
</dbReference>
<keyword evidence="5" id="KW-0472">Membrane</keyword>
<dbReference type="InterPro" id="IPR013783">
    <property type="entry name" value="Ig-like_fold"/>
</dbReference>
<feature type="compositionally biased region" description="Basic and acidic residues" evidence="4">
    <location>
        <begin position="1256"/>
        <end position="1269"/>
    </location>
</feature>
<comment type="subcellular location">
    <subcellularLocation>
        <location evidence="1">Secreted</location>
    </subcellularLocation>
</comment>
<evidence type="ECO:0000256" key="4">
    <source>
        <dbReference type="SAM" id="MobiDB-lite"/>
    </source>
</evidence>
<gene>
    <name evidence="9" type="ORF">OCV55_02645</name>
</gene>
<feature type="domain" description="CNA-B" evidence="7">
    <location>
        <begin position="1584"/>
        <end position="1672"/>
    </location>
</feature>
<evidence type="ECO:0000256" key="2">
    <source>
        <dbReference type="ARBA" id="ARBA00022525"/>
    </source>
</evidence>
<dbReference type="Gene3D" id="2.60.40.10">
    <property type="entry name" value="Immunoglobulins"/>
    <property type="match status" value="1"/>
</dbReference>
<keyword evidence="10" id="KW-1185">Reference proteome</keyword>
<feature type="signal peptide" evidence="6">
    <location>
        <begin position="1"/>
        <end position="31"/>
    </location>
</feature>
<dbReference type="Pfam" id="PF05738">
    <property type="entry name" value="Cna_B"/>
    <property type="match status" value="5"/>
</dbReference>
<keyword evidence="5" id="KW-0812">Transmembrane</keyword>
<dbReference type="InterPro" id="IPR033764">
    <property type="entry name" value="Sdr_B"/>
</dbReference>
<dbReference type="EMBL" id="JAOQJR010000002">
    <property type="protein sequence ID" value="MCU6737582.1"/>
    <property type="molecule type" value="Genomic_DNA"/>
</dbReference>
<dbReference type="SUPFAM" id="SSF117074">
    <property type="entry name" value="Hypothetical protein PA1324"/>
    <property type="match status" value="1"/>
</dbReference>
<name>A0ABT2SRX5_9FIRM</name>
<comment type="caution">
    <text evidence="9">The sequence shown here is derived from an EMBL/GenBank/DDBJ whole genome shotgun (WGS) entry which is preliminary data.</text>
</comment>
<dbReference type="Proteomes" id="UP001208364">
    <property type="component" value="Unassembled WGS sequence"/>
</dbReference>
<sequence length="1812" mass="203094">MKKGLKKLRFIICLIMCLCISIATFQVGVFADETTTQASAEVVNVDDVQADVQTNNTLEMKDDKSQVQAQESKDTKSVVTQDAQISASLATNNGSIWGTGIITGVTDNGTGDLDELCWNKETGENKGYDNSVANDIIRSFDSITYNVKTSLPALGGEGHKLYYQITLPDDDELSISNSNFIDQIPTPIKKDGKKVYILTYNVPEDYSAGAVEQAFSLYVGNKTQGYKIKPEIKLWLDDENNSTTVDNIEPVIVTTAPMYNIVLAKKGDKNKTKDVYDFNQNNTSDTTYFPENAKGYKNNKVTGYEEIYGVALEIRKPGNGIKGVEFPDSSKPFTFDIDLSNYSLKNSESTQDVVSKGFEPLLYYVNANKNGGAAVSDIPYTNETFAYSDKDKKRHCYDSGDYSFEQEGTTLHVTVKDYKIDKNKFPKENASKASYWENLNAIREGVFSAFQFKVIYPYKNKDGKKLEDVFGSGTINVSAKVDHMKAISTTGVESSIETLTLADPKTDNVQSNTWEISQPGKREHQIYYSKRGNWTAEYTNGQKWGDGDIAPAGATNVAFTISYDENNAGAGDLLEDIPVAINQFVLFNKSALKNVSFSNAITDKGYDCKILYAVYQNDKNGLDNETMKTAKMSDFKFYEEAPKEGCDGVLVQYRGCNTGIANLGLIAQFNADIDPKVKTDQVYMITAVTNSWTEKDFADKTSEVLKSSNKTNEDDLTREDWSKWVKSQNKDAKVAKSFVKGVSHSPVTMDHRDVYTVPNYTNGVYDNDQSHQFSVTSADGLYIVPYEAKVVKKVAQLGDNGNPLQKFSVSNKQRYVDYVINGSLKYWNNVEPEKDTTTVYFEDTLPKGLTYIEGSAYWGGQYQSKFPNQGIVKNGQVITPEINHNADGTTTLKWTILKVALQNGALPDLHYSCKIGDEVYPENDVANNETLKTSVSIYTDEDKRPFTSDNENTASTSISILKDKSFYLTKTGKPLLELNDLGNFNLLITNTSSSPIDHLCAIDTMPQDGIGDTIMKGEYKLSTISLNAKALGDTNDIELWYTNNEAYKGKTAALIPSKVINEENGWKQATMTVNENGDIISFTGDGLIGSWPTAIAYKDAKLDINKSVSIQLEYDAIAAEHDHLANILSTLYDGHELPSKAKVDIVKRSLEGTVWVDHDKDGKLENGETRVGKVKVTILKKNGDNYEPFEAYEEYVEENGQVVKKTYPTTIETDENGHYKFVGLPEGEFKVVFESGKKDISHYGVTKSDIGEVEESSKVKKENVDKNDDTLNSGSILDITMPSKEEMVSKNEYSYNLPDQNLGLTVPSIIIEGQKTWDDHNNQDRKRPNSITVKVLDDNNEVVASKTVTADDHWKYHFDNLPQYDDAMTKEIKYSIFEDDVDKYTTDINGYNITNHYTPEEVSISGIKTWIDDDNQDGLRPQSIKVHLLADGDEIAEQDVTSEQSWKYDFGNLPKYKDGKEIKYTVKEDKVIGYTTSIDGFNIKNTHQSATVNVSGTKTWKDQNNQDGKRLDDITVRLYADGQEIKHKTVTAEDDWKYSFKDLPKYNKGQEITYTVSEDEVAGYTTDIDGYNITNTHEIEKTNVKVSKVWNDHDNQDGKRPDYIIIHLYANDEDTGKTVELNEENQWTSSFDDLDSYQNGQKITYTVQEDSVKDYKVGIIGNQEAGYIITNSHAIETVHLKGTKTWEDHDNQAKKRPTSIKVRLYADGIEVAAKDVTENQQWKYDFGELAKYKDGKEVVYTVSEDYVNSYTTSIDGLDITNTYVPVITTTKNDSPIHKLIKVLTGDQTNIMLYVIICLLSMLGLYFLKKQKA</sequence>
<dbReference type="Gene3D" id="2.60.40.1140">
    <property type="entry name" value="Collagen-binding surface protein Cna, B-type domain"/>
    <property type="match status" value="5"/>
</dbReference>
<feature type="domain" description="SD-repeat containing protein B" evidence="8">
    <location>
        <begin position="1152"/>
        <end position="1275"/>
    </location>
</feature>